<dbReference type="EMBL" id="LLXL01010058">
    <property type="protein sequence ID" value="PKK41078.1"/>
    <property type="molecule type" value="Genomic_DNA"/>
</dbReference>
<evidence type="ECO:0000256" key="1">
    <source>
        <dbReference type="SAM" id="MobiDB-lite"/>
    </source>
</evidence>
<feature type="compositionally biased region" description="Basic and acidic residues" evidence="1">
    <location>
        <begin position="1"/>
        <end position="18"/>
    </location>
</feature>
<comment type="caution">
    <text evidence="2">The sequence shown here is derived from an EMBL/GenBank/DDBJ whole genome shotgun (WGS) entry which is preliminary data.</text>
</comment>
<reference evidence="2 3" key="1">
    <citation type="submission" date="2016-04" db="EMBL/GenBank/DDBJ databases">
        <title>Genome analyses suggest a sexual origin of heterokaryosis in a supposedly ancient asexual fungus.</title>
        <authorList>
            <person name="Ropars J."/>
            <person name="Sedzielewska K."/>
            <person name="Noel J."/>
            <person name="Charron P."/>
            <person name="Farinelli L."/>
            <person name="Marton T."/>
            <person name="Kruger M."/>
            <person name="Pelin A."/>
            <person name="Brachmann A."/>
            <person name="Corradi N."/>
        </authorList>
    </citation>
    <scope>NUCLEOTIDE SEQUENCE [LARGE SCALE GENOMIC DNA]</scope>
    <source>
        <strain evidence="2 3">C2</strain>
    </source>
</reference>
<feature type="compositionally biased region" description="Acidic residues" evidence="1">
    <location>
        <begin position="70"/>
        <end position="80"/>
    </location>
</feature>
<proteinExistence type="predicted"/>
<protein>
    <submittedName>
        <fullName evidence="2">Uncharacterized protein</fullName>
    </submittedName>
</protein>
<sequence length="113" mass="12370">ELVVEKPVKEKPTEEQPVSKKTSPSVPLKPDCLKVKPAPAINEDLIPEESPAPIESDTDEPIDSFSDCYLSDEEPNQEDEPPAKEPALKAVDDYDILDDLLSDSDPTTADQVP</sequence>
<gene>
    <name evidence="2" type="ORF">RhiirC2_805054</name>
</gene>
<name>A0A2N1KVA4_9GLOM</name>
<organism evidence="2 3">
    <name type="scientific">Rhizophagus irregularis</name>
    <dbReference type="NCBI Taxonomy" id="588596"/>
    <lineage>
        <taxon>Eukaryota</taxon>
        <taxon>Fungi</taxon>
        <taxon>Fungi incertae sedis</taxon>
        <taxon>Mucoromycota</taxon>
        <taxon>Glomeromycotina</taxon>
        <taxon>Glomeromycetes</taxon>
        <taxon>Glomerales</taxon>
        <taxon>Glomeraceae</taxon>
        <taxon>Rhizophagus</taxon>
    </lineage>
</organism>
<dbReference type="Proteomes" id="UP000233469">
    <property type="component" value="Unassembled WGS sequence"/>
</dbReference>
<evidence type="ECO:0000313" key="3">
    <source>
        <dbReference type="Proteomes" id="UP000233469"/>
    </source>
</evidence>
<reference evidence="2 3" key="2">
    <citation type="submission" date="2017-10" db="EMBL/GenBank/DDBJ databases">
        <title>Extensive intraspecific genome diversity in a model arbuscular mycorrhizal fungus.</title>
        <authorList>
            <person name="Chen E.C.H."/>
            <person name="Morin E."/>
            <person name="Baudet D."/>
            <person name="Noel J."/>
            <person name="Ndikumana S."/>
            <person name="Charron P."/>
            <person name="St-Onge C."/>
            <person name="Giorgi J."/>
            <person name="Grigoriev I.V."/>
            <person name="Roux C."/>
            <person name="Martin F.M."/>
            <person name="Corradi N."/>
        </authorList>
    </citation>
    <scope>NUCLEOTIDE SEQUENCE [LARGE SCALE GENOMIC DNA]</scope>
    <source>
        <strain evidence="2 3">C2</strain>
    </source>
</reference>
<accession>A0A2N1KVA4</accession>
<feature type="compositionally biased region" description="Basic and acidic residues" evidence="1">
    <location>
        <begin position="81"/>
        <end position="90"/>
    </location>
</feature>
<feature type="non-terminal residue" evidence="2">
    <location>
        <position position="1"/>
    </location>
</feature>
<evidence type="ECO:0000313" key="2">
    <source>
        <dbReference type="EMBL" id="PKK41078.1"/>
    </source>
</evidence>
<dbReference type="AlphaFoldDB" id="A0A2N1KVA4"/>
<feature type="region of interest" description="Disordered" evidence="1">
    <location>
        <begin position="1"/>
        <end position="90"/>
    </location>
</feature>